<dbReference type="EMBL" id="FOKG01000025">
    <property type="protein sequence ID" value="SFB60109.1"/>
    <property type="molecule type" value="Genomic_DNA"/>
</dbReference>
<dbReference type="AlphaFoldDB" id="A0A1I1CBS4"/>
<evidence type="ECO:0000313" key="3">
    <source>
        <dbReference type="Proteomes" id="UP000243799"/>
    </source>
</evidence>
<proteinExistence type="predicted"/>
<gene>
    <name evidence="2" type="ORF">SAMN05216266_1259</name>
</gene>
<feature type="domain" description="DUF4253" evidence="1">
    <location>
        <begin position="144"/>
        <end position="252"/>
    </location>
</feature>
<keyword evidence="3" id="KW-1185">Reference proteome</keyword>
<dbReference type="Pfam" id="PF14062">
    <property type="entry name" value="DUF4253"/>
    <property type="match status" value="1"/>
</dbReference>
<evidence type="ECO:0000313" key="2">
    <source>
        <dbReference type="EMBL" id="SFB60109.1"/>
    </source>
</evidence>
<name>A0A1I1CBS4_9PSEU</name>
<accession>A0A1I1CBS4</accession>
<dbReference type="Proteomes" id="UP000243799">
    <property type="component" value="Unassembled WGS sequence"/>
</dbReference>
<dbReference type="OrthoDB" id="7839592at2"/>
<dbReference type="RefSeq" id="WP_091678166.1">
    <property type="nucleotide sequence ID" value="NZ_FOKG01000025.1"/>
</dbReference>
<dbReference type="InterPro" id="IPR025349">
    <property type="entry name" value="DUF4253"/>
</dbReference>
<organism evidence="2 3">
    <name type="scientific">Amycolatopsis marina</name>
    <dbReference type="NCBI Taxonomy" id="490629"/>
    <lineage>
        <taxon>Bacteria</taxon>
        <taxon>Bacillati</taxon>
        <taxon>Actinomycetota</taxon>
        <taxon>Actinomycetes</taxon>
        <taxon>Pseudonocardiales</taxon>
        <taxon>Pseudonocardiaceae</taxon>
        <taxon>Amycolatopsis</taxon>
    </lineage>
</organism>
<dbReference type="STRING" id="490629.SAMN05216266_1259"/>
<evidence type="ECO:0000259" key="1">
    <source>
        <dbReference type="Pfam" id="PF14062"/>
    </source>
</evidence>
<protein>
    <recommendedName>
        <fullName evidence="1">DUF4253 domain-containing protein</fullName>
    </recommendedName>
</protein>
<sequence>MTVVQLHPHNPTTELALPPGRWQGRLWVSDSPLDDPNRYLACVAAHPRTGLWPVLIPRDSRFERSGEDWTVDRGRLAPADDRIADVDVARTLAGWWREPCCDGTCLRPFGTEFPGLAQRSARRADPLAEAGNTGSILAARANCRLGLIETERPADVPALLGWAGMINTTDDVAAVSAVLRSWEERFGAVLIALGFDSLELSVAAPPKSRDHSLALAAEHRAFCLENFTGQPGGMREFGADLAGRRRWRFWWD</sequence>
<reference evidence="3" key="1">
    <citation type="submission" date="2016-10" db="EMBL/GenBank/DDBJ databases">
        <authorList>
            <person name="Varghese N."/>
            <person name="Submissions S."/>
        </authorList>
    </citation>
    <scope>NUCLEOTIDE SEQUENCE [LARGE SCALE GENOMIC DNA]</scope>
    <source>
        <strain evidence="3">CGMCC 4.3568</strain>
    </source>
</reference>